<protein>
    <submittedName>
        <fullName evidence="8">Alcohol dehydrogenase zinc-binding domain-containing protein</fullName>
    </submittedName>
</protein>
<dbReference type="PROSITE" id="PS00059">
    <property type="entry name" value="ADH_ZINC"/>
    <property type="match status" value="1"/>
</dbReference>
<dbReference type="CDD" id="cd05285">
    <property type="entry name" value="sorbitol_DH"/>
    <property type="match status" value="1"/>
</dbReference>
<dbReference type="InterPro" id="IPR045306">
    <property type="entry name" value="SDH-like"/>
</dbReference>
<dbReference type="InterPro" id="IPR036291">
    <property type="entry name" value="NAD(P)-bd_dom_sf"/>
</dbReference>
<dbReference type="SMART" id="SM00829">
    <property type="entry name" value="PKS_ER"/>
    <property type="match status" value="1"/>
</dbReference>
<evidence type="ECO:0000313" key="8">
    <source>
        <dbReference type="EMBL" id="GAN53955.1"/>
    </source>
</evidence>
<dbReference type="SUPFAM" id="SSF51735">
    <property type="entry name" value="NAD(P)-binding Rossmann-fold domains"/>
    <property type="match status" value="1"/>
</dbReference>
<comment type="similarity">
    <text evidence="2 6">Belongs to the zinc-containing alcohol dehydrogenase family.</text>
</comment>
<sequence length="364" mass="38591">MNPRRKQESLSKMALARALVLEREHVLSIRDIDVPSELGPDDVRVAIHTVGICGSDVHYYTHGHIGPFVVREPMVLGHEASGIVTEIGGGVRHLAVGDRVCMEPGIPDARSRASRMGLYNVDPAVRFWATPPIHGCLTPSVVHPAACTFRLPDSVSFAEGAMVEPLAIGIQAAVKAGLKPGDRCAVTGCGTIGLIVALSALAGGASEVIITDVAPDKLANAARYPGLVPLNVREESLRARLDTLCGADWGADVVFEASGSPHVYDDVLAAVRPGGTVVLVGMPPDKAPFDIVSAQAKEIRIETVFRYANVFDRALDLMASGKIDLKPLIAETFAFEDSVAAFERAAEARATDVKLQIRVGSDTP</sequence>
<dbReference type="STRING" id="1231623.Tasa_012_131"/>
<evidence type="ECO:0000256" key="5">
    <source>
        <dbReference type="ARBA" id="ARBA00023002"/>
    </source>
</evidence>
<dbReference type="GO" id="GO:0008270">
    <property type="term" value="F:zinc ion binding"/>
    <property type="evidence" value="ECO:0007669"/>
    <property type="project" value="InterPro"/>
</dbReference>
<dbReference type="Pfam" id="PF08240">
    <property type="entry name" value="ADH_N"/>
    <property type="match status" value="1"/>
</dbReference>
<dbReference type="SUPFAM" id="SSF50129">
    <property type="entry name" value="GroES-like"/>
    <property type="match status" value="1"/>
</dbReference>
<name>A0A0D6MKH9_9PROT</name>
<evidence type="ECO:0000256" key="3">
    <source>
        <dbReference type="ARBA" id="ARBA00022723"/>
    </source>
</evidence>
<evidence type="ECO:0000256" key="2">
    <source>
        <dbReference type="ARBA" id="ARBA00008072"/>
    </source>
</evidence>
<feature type="domain" description="Enoyl reductase (ER)" evidence="7">
    <location>
        <begin position="19"/>
        <end position="351"/>
    </location>
</feature>
<dbReference type="AlphaFoldDB" id="A0A0D6MKH9"/>
<evidence type="ECO:0000256" key="1">
    <source>
        <dbReference type="ARBA" id="ARBA00001947"/>
    </source>
</evidence>
<dbReference type="InterPro" id="IPR020843">
    <property type="entry name" value="ER"/>
</dbReference>
<dbReference type="InterPro" id="IPR013149">
    <property type="entry name" value="ADH-like_C"/>
</dbReference>
<comment type="cofactor">
    <cofactor evidence="1 6">
        <name>Zn(2+)</name>
        <dbReference type="ChEBI" id="CHEBI:29105"/>
    </cofactor>
</comment>
<reference evidence="8 9" key="1">
    <citation type="submission" date="2012-10" db="EMBL/GenBank/DDBJ databases">
        <title>Genome sequencing of Tanticharoenia sakaeratensis NBRC 103193.</title>
        <authorList>
            <person name="Azuma Y."/>
            <person name="Hadano H."/>
            <person name="Hirakawa H."/>
            <person name="Matsushita K."/>
        </authorList>
    </citation>
    <scope>NUCLEOTIDE SEQUENCE [LARGE SCALE GENOMIC DNA]</scope>
    <source>
        <strain evidence="8 9">NBRC 103193</strain>
    </source>
</reference>
<evidence type="ECO:0000256" key="6">
    <source>
        <dbReference type="RuleBase" id="RU361277"/>
    </source>
</evidence>
<evidence type="ECO:0000256" key="4">
    <source>
        <dbReference type="ARBA" id="ARBA00022833"/>
    </source>
</evidence>
<keyword evidence="9" id="KW-1185">Reference proteome</keyword>
<accession>A0A0D6MKH9</accession>
<dbReference type="PANTHER" id="PTHR43161:SF9">
    <property type="entry name" value="SORBITOL DEHYDROGENASE"/>
    <property type="match status" value="1"/>
</dbReference>
<dbReference type="PANTHER" id="PTHR43161">
    <property type="entry name" value="SORBITOL DEHYDROGENASE"/>
    <property type="match status" value="1"/>
</dbReference>
<dbReference type="InterPro" id="IPR002328">
    <property type="entry name" value="ADH_Zn_CS"/>
</dbReference>
<keyword evidence="5" id="KW-0560">Oxidoreductase</keyword>
<evidence type="ECO:0000259" key="7">
    <source>
        <dbReference type="SMART" id="SM00829"/>
    </source>
</evidence>
<dbReference type="Proteomes" id="UP000032679">
    <property type="component" value="Unassembled WGS sequence"/>
</dbReference>
<organism evidence="8 9">
    <name type="scientific">Tanticharoenia sakaeratensis NBRC 103193</name>
    <dbReference type="NCBI Taxonomy" id="1231623"/>
    <lineage>
        <taxon>Bacteria</taxon>
        <taxon>Pseudomonadati</taxon>
        <taxon>Pseudomonadota</taxon>
        <taxon>Alphaproteobacteria</taxon>
        <taxon>Acetobacterales</taxon>
        <taxon>Acetobacteraceae</taxon>
        <taxon>Tanticharoenia</taxon>
    </lineage>
</organism>
<dbReference type="GO" id="GO:0016616">
    <property type="term" value="F:oxidoreductase activity, acting on the CH-OH group of donors, NAD or NADP as acceptor"/>
    <property type="evidence" value="ECO:0007669"/>
    <property type="project" value="InterPro"/>
</dbReference>
<dbReference type="Gene3D" id="3.90.180.10">
    <property type="entry name" value="Medium-chain alcohol dehydrogenases, catalytic domain"/>
    <property type="match status" value="1"/>
</dbReference>
<dbReference type="EMBL" id="BALE01000012">
    <property type="protein sequence ID" value="GAN53955.1"/>
    <property type="molecule type" value="Genomic_DNA"/>
</dbReference>
<dbReference type="Pfam" id="PF00107">
    <property type="entry name" value="ADH_zinc_N"/>
    <property type="match status" value="1"/>
</dbReference>
<dbReference type="InterPro" id="IPR013154">
    <property type="entry name" value="ADH-like_N"/>
</dbReference>
<evidence type="ECO:0000313" key="9">
    <source>
        <dbReference type="Proteomes" id="UP000032679"/>
    </source>
</evidence>
<proteinExistence type="inferred from homology"/>
<gene>
    <name evidence="8" type="ORF">Tasa_012_131</name>
</gene>
<keyword evidence="4 6" id="KW-0862">Zinc</keyword>
<dbReference type="Gene3D" id="3.40.50.720">
    <property type="entry name" value="NAD(P)-binding Rossmann-like Domain"/>
    <property type="match status" value="1"/>
</dbReference>
<dbReference type="InterPro" id="IPR011032">
    <property type="entry name" value="GroES-like_sf"/>
</dbReference>
<comment type="caution">
    <text evidence="8">The sequence shown here is derived from an EMBL/GenBank/DDBJ whole genome shotgun (WGS) entry which is preliminary data.</text>
</comment>
<keyword evidence="3 6" id="KW-0479">Metal-binding</keyword>